<protein>
    <recommendedName>
        <fullName evidence="4">Carboxyltransferase domain-containing protein</fullName>
    </recommendedName>
</protein>
<dbReference type="RefSeq" id="WP_011763782.1">
    <property type="nucleotide sequence ID" value="NC_008702.1"/>
</dbReference>
<dbReference type="STRING" id="62928.azo0045"/>
<dbReference type="SMART" id="SM00796">
    <property type="entry name" value="AHS1"/>
    <property type="match status" value="1"/>
</dbReference>
<gene>
    <name evidence="5" type="ordered locus">azo0045</name>
</gene>
<keyword evidence="3" id="KW-0067">ATP-binding</keyword>
<keyword evidence="2" id="KW-0378">Hydrolase</keyword>
<evidence type="ECO:0000256" key="1">
    <source>
        <dbReference type="ARBA" id="ARBA00022741"/>
    </source>
</evidence>
<dbReference type="PANTHER" id="PTHR34698">
    <property type="entry name" value="5-OXOPROLINASE SUBUNIT B"/>
    <property type="match status" value="1"/>
</dbReference>
<evidence type="ECO:0000259" key="4">
    <source>
        <dbReference type="SMART" id="SM00796"/>
    </source>
</evidence>
<dbReference type="Pfam" id="PF02682">
    <property type="entry name" value="CT_C_D"/>
    <property type="match status" value="1"/>
</dbReference>
<evidence type="ECO:0000313" key="6">
    <source>
        <dbReference type="Proteomes" id="UP000002588"/>
    </source>
</evidence>
<dbReference type="AlphaFoldDB" id="A1K1F8"/>
<dbReference type="HOGENOM" id="CLU_020207_1_0_4"/>
<organism evidence="5 6">
    <name type="scientific">Azoarcus sp. (strain BH72)</name>
    <dbReference type="NCBI Taxonomy" id="418699"/>
    <lineage>
        <taxon>Bacteria</taxon>
        <taxon>Pseudomonadati</taxon>
        <taxon>Pseudomonadota</taxon>
        <taxon>Betaproteobacteria</taxon>
        <taxon>Rhodocyclales</taxon>
        <taxon>Zoogloeaceae</taxon>
        <taxon>Azoarcus</taxon>
    </lineage>
</organism>
<dbReference type="InterPro" id="IPR010016">
    <property type="entry name" value="PxpB"/>
</dbReference>
<dbReference type="Proteomes" id="UP000002588">
    <property type="component" value="Chromosome"/>
</dbReference>
<dbReference type="eggNOG" id="COG2049">
    <property type="taxonomic scope" value="Bacteria"/>
</dbReference>
<dbReference type="NCBIfam" id="TIGR00370">
    <property type="entry name" value="5-oxoprolinase subunit PxpB"/>
    <property type="match status" value="1"/>
</dbReference>
<dbReference type="InterPro" id="IPR003833">
    <property type="entry name" value="CT_C_D"/>
</dbReference>
<feature type="domain" description="Carboxyltransferase" evidence="4">
    <location>
        <begin position="3"/>
        <end position="208"/>
    </location>
</feature>
<dbReference type="GO" id="GO:0005524">
    <property type="term" value="F:ATP binding"/>
    <property type="evidence" value="ECO:0007669"/>
    <property type="project" value="UniProtKB-KW"/>
</dbReference>
<dbReference type="Gene3D" id="2.40.100.10">
    <property type="entry name" value="Cyclophilin-like"/>
    <property type="match status" value="1"/>
</dbReference>
<proteinExistence type="predicted"/>
<name>A1K1F8_AZOSB</name>
<accession>A1K1F8</accession>
<evidence type="ECO:0000256" key="2">
    <source>
        <dbReference type="ARBA" id="ARBA00022801"/>
    </source>
</evidence>
<dbReference type="GO" id="GO:0016787">
    <property type="term" value="F:hydrolase activity"/>
    <property type="evidence" value="ECO:0007669"/>
    <property type="project" value="UniProtKB-KW"/>
</dbReference>
<dbReference type="EMBL" id="AM406670">
    <property type="protein sequence ID" value="CAL92663.1"/>
    <property type="molecule type" value="Genomic_DNA"/>
</dbReference>
<dbReference type="KEGG" id="azo:azo0045"/>
<evidence type="ECO:0000313" key="5">
    <source>
        <dbReference type="EMBL" id="CAL92663.1"/>
    </source>
</evidence>
<dbReference type="PANTHER" id="PTHR34698:SF2">
    <property type="entry name" value="5-OXOPROLINASE SUBUNIT B"/>
    <property type="match status" value="1"/>
</dbReference>
<evidence type="ECO:0000256" key="3">
    <source>
        <dbReference type="ARBA" id="ARBA00022840"/>
    </source>
</evidence>
<dbReference type="SUPFAM" id="SSF160467">
    <property type="entry name" value="PH0987 N-terminal domain-like"/>
    <property type="match status" value="1"/>
</dbReference>
<sequence>MKPRVLDAGDAAFTVEFGDAIEPRLLAAVNALDAAIARLQADGGLPGVIETMPTFRSLTVFFDPLVTGRAALLAALQPLLAGDADRAAAPGRRWRLPVCYEGEAAPDLAVTARATGLDEAAVVALHSGTEYRVYMLGFLPGFPFMGDLPEPLRLPRRAEPRLRVPSGSVAIATGLTAIYPWESPGGWHLLGRCPVPLFDVRRAAPALLAAGDRVVFAPVSGAEYVRLAAALQGGEIDPQEWLCSGVAEGDGTAAPSAAPEGGAR</sequence>
<keyword evidence="6" id="KW-1185">Reference proteome</keyword>
<dbReference type="InterPro" id="IPR029000">
    <property type="entry name" value="Cyclophilin-like_dom_sf"/>
</dbReference>
<dbReference type="Gene3D" id="3.30.1360.40">
    <property type="match status" value="1"/>
</dbReference>
<dbReference type="SUPFAM" id="SSF50891">
    <property type="entry name" value="Cyclophilin-like"/>
    <property type="match status" value="1"/>
</dbReference>
<reference evidence="5 6" key="1">
    <citation type="journal article" date="2006" name="Nat. Biotechnol.">
        <title>Complete genome of the mutualistic, N2-fixing grass endophyte Azoarcus sp. strain BH72.</title>
        <authorList>
            <person name="Krause A."/>
            <person name="Ramakumar A."/>
            <person name="Bartels D."/>
            <person name="Battistoni F."/>
            <person name="Bekel T."/>
            <person name="Boch J."/>
            <person name="Boehm M."/>
            <person name="Friedrich F."/>
            <person name="Hurek T."/>
            <person name="Krause L."/>
            <person name="Linke B."/>
            <person name="McHardy A.C."/>
            <person name="Sarkar A."/>
            <person name="Schneiker S."/>
            <person name="Syed A.A."/>
            <person name="Thauer R."/>
            <person name="Vorhoelter F.-J."/>
            <person name="Weidner S."/>
            <person name="Puehler A."/>
            <person name="Reinhold-Hurek B."/>
            <person name="Kaiser O."/>
            <person name="Goesmann A."/>
        </authorList>
    </citation>
    <scope>NUCLEOTIDE SEQUENCE [LARGE SCALE GENOMIC DNA]</scope>
    <source>
        <strain evidence="5 6">BH72</strain>
    </source>
</reference>
<keyword evidence="1" id="KW-0547">Nucleotide-binding</keyword>